<keyword evidence="1" id="KW-0245">EGF-like domain</keyword>
<keyword evidence="4" id="KW-1133">Transmembrane helix</keyword>
<feature type="domain" description="NELL2-like EGF" evidence="6">
    <location>
        <begin position="425"/>
        <end position="461"/>
    </location>
</feature>
<keyword evidence="4" id="KW-0472">Membrane</keyword>
<keyword evidence="2" id="KW-1015">Disulfide bond</keyword>
<feature type="region of interest" description="Disordered" evidence="3">
    <location>
        <begin position="196"/>
        <end position="324"/>
    </location>
</feature>
<evidence type="ECO:0000256" key="3">
    <source>
        <dbReference type="SAM" id="MobiDB-lite"/>
    </source>
</evidence>
<dbReference type="GeneID" id="39748555"/>
<evidence type="ECO:0000256" key="5">
    <source>
        <dbReference type="SAM" id="SignalP"/>
    </source>
</evidence>
<name>A0A1Y1JN51_PLAGO</name>
<feature type="compositionally biased region" description="Gly residues" evidence="3">
    <location>
        <begin position="206"/>
        <end position="220"/>
    </location>
</feature>
<feature type="compositionally biased region" description="Polar residues" evidence="3">
    <location>
        <begin position="292"/>
        <end position="305"/>
    </location>
</feature>
<evidence type="ECO:0000313" key="7">
    <source>
        <dbReference type="EMBL" id="GAW81823.1"/>
    </source>
</evidence>
<dbReference type="OrthoDB" id="286301at2759"/>
<dbReference type="Proteomes" id="UP000195521">
    <property type="component" value="Unassembled WGS sequence"/>
</dbReference>
<feature type="compositionally biased region" description="Basic and acidic residues" evidence="3">
    <location>
        <begin position="244"/>
        <end position="257"/>
    </location>
</feature>
<organism evidence="7 8">
    <name type="scientific">Plasmodium gonderi</name>
    <dbReference type="NCBI Taxonomy" id="77519"/>
    <lineage>
        <taxon>Eukaryota</taxon>
        <taxon>Sar</taxon>
        <taxon>Alveolata</taxon>
        <taxon>Apicomplexa</taxon>
        <taxon>Aconoidasida</taxon>
        <taxon>Haemosporida</taxon>
        <taxon>Plasmodiidae</taxon>
        <taxon>Plasmodium</taxon>
        <taxon>Plasmodium (Plasmodium)</taxon>
    </lineage>
</organism>
<feature type="compositionally biased region" description="Basic and acidic residues" evidence="3">
    <location>
        <begin position="226"/>
        <end position="236"/>
    </location>
</feature>
<dbReference type="Gene3D" id="2.10.25.10">
    <property type="entry name" value="Laminin"/>
    <property type="match status" value="1"/>
</dbReference>
<dbReference type="InterPro" id="IPR024731">
    <property type="entry name" value="NELL2-like_EGF"/>
</dbReference>
<protein>
    <submittedName>
        <fullName evidence="7">Merozoite surface protein 10</fullName>
    </submittedName>
</protein>
<evidence type="ECO:0000313" key="8">
    <source>
        <dbReference type="Proteomes" id="UP000195521"/>
    </source>
</evidence>
<keyword evidence="5" id="KW-0732">Signal</keyword>
<dbReference type="RefSeq" id="XP_028544412.1">
    <property type="nucleotide sequence ID" value="XM_028688611.1"/>
</dbReference>
<evidence type="ECO:0000256" key="2">
    <source>
        <dbReference type="ARBA" id="ARBA00023157"/>
    </source>
</evidence>
<feature type="signal peptide" evidence="5">
    <location>
        <begin position="1"/>
        <end position="26"/>
    </location>
</feature>
<feature type="region of interest" description="Disordered" evidence="3">
    <location>
        <begin position="125"/>
        <end position="145"/>
    </location>
</feature>
<gene>
    <name evidence="7" type="ORF">PGO_112770</name>
</gene>
<keyword evidence="4" id="KW-0812">Transmembrane</keyword>
<feature type="chain" id="PRO_5012192070" evidence="5">
    <location>
        <begin position="27"/>
        <end position="488"/>
    </location>
</feature>
<feature type="compositionally biased region" description="Polar residues" evidence="3">
    <location>
        <begin position="258"/>
        <end position="281"/>
    </location>
</feature>
<dbReference type="EMBL" id="BDQF01000012">
    <property type="protein sequence ID" value="GAW81823.1"/>
    <property type="molecule type" value="Genomic_DNA"/>
</dbReference>
<feature type="transmembrane region" description="Helical" evidence="4">
    <location>
        <begin position="470"/>
        <end position="487"/>
    </location>
</feature>
<dbReference type="Pfam" id="PF12947">
    <property type="entry name" value="EGF_3"/>
    <property type="match status" value="1"/>
</dbReference>
<keyword evidence="7" id="KW-0477">Merozoite</keyword>
<proteinExistence type="predicted"/>
<feature type="compositionally biased region" description="Basic and acidic residues" evidence="3">
    <location>
        <begin position="282"/>
        <end position="291"/>
    </location>
</feature>
<accession>A0A1Y1JN51</accession>
<dbReference type="AlphaFoldDB" id="A0A1Y1JN51"/>
<dbReference type="SUPFAM" id="SSF57196">
    <property type="entry name" value="EGF/Laminin"/>
    <property type="match status" value="2"/>
</dbReference>
<comment type="caution">
    <text evidence="7">The sequence shown here is derived from an EMBL/GenBank/DDBJ whole genome shotgun (WGS) entry which is preliminary data.</text>
</comment>
<sequence length="488" mass="54813">MICAKWHKSFTIIIFLLLYLNNVVQADINGIKYVNEVNTPDQQDFTNEKKSNYEINSNEEQSENNNNHNAVNHTVMNETTMNNIPMSGNSTEQLKVDKHTQEYNDLLNSQNVANNMEKYFIRKRQDNANHTDVHTVDEKSSSHEHVEKNTIANVHSMNNEEYKNVQGEILQTHNYGKENLDSLLSDVGIANRDVTAQDEAVPGNSTGDGAGSSTSGGGSKNGENSESQKRHSDKNEGGSSNSDSRNDEQSVEQKGHTNNEQNDSSSPKDSPQNGLQPSTSAKLDDQNKDGTSEQPSSDTDPSSSENLKDADAESQELPSESIDHADKIKNTLLKERRDIKETTSMIDNAVYNIENLILQTKFYTTAIKNFVHFKVNHICEYSKCGSNARCYIIEKDKEECRCRANYFPDDSVNYFKCIPKTVKDCSKDNGNCDINAECSIDSNNNIKCQCNFNYIGDGIFCVIGSQAKQSLYFLLILLICLLHMFFFF</sequence>
<keyword evidence="8" id="KW-1185">Reference proteome</keyword>
<evidence type="ECO:0000256" key="1">
    <source>
        <dbReference type="ARBA" id="ARBA00022536"/>
    </source>
</evidence>
<reference evidence="8" key="1">
    <citation type="submission" date="2017-04" db="EMBL/GenBank/DDBJ databases">
        <title>Plasmodium gonderi genome.</title>
        <authorList>
            <person name="Arisue N."/>
            <person name="Honma H."/>
            <person name="Kawai S."/>
            <person name="Tougan T."/>
            <person name="Tanabe K."/>
            <person name="Horii T."/>
        </authorList>
    </citation>
    <scope>NUCLEOTIDE SEQUENCE [LARGE SCALE GENOMIC DNA]</scope>
    <source>
        <strain evidence="8">ATCC 30045</strain>
    </source>
</reference>
<evidence type="ECO:0000256" key="4">
    <source>
        <dbReference type="SAM" id="Phobius"/>
    </source>
</evidence>
<evidence type="ECO:0000259" key="6">
    <source>
        <dbReference type="Pfam" id="PF12947"/>
    </source>
</evidence>